<dbReference type="PANTHER" id="PTHR31303">
    <property type="entry name" value="CTP-DEPENDENT DIACYLGLYCEROL KINASE 1"/>
    <property type="match status" value="1"/>
</dbReference>
<evidence type="ECO:0000256" key="1">
    <source>
        <dbReference type="SAM" id="Phobius"/>
    </source>
</evidence>
<dbReference type="EMBL" id="JBHTAX010000001">
    <property type="protein sequence ID" value="MFC7188479.1"/>
    <property type="molecule type" value="Genomic_DNA"/>
</dbReference>
<keyword evidence="1" id="KW-1133">Transmembrane helix</keyword>
<dbReference type="GeneID" id="76198010"/>
<reference evidence="2 3" key="1">
    <citation type="journal article" date="2019" name="Int. J. Syst. Evol. Microbiol.">
        <title>The Global Catalogue of Microorganisms (GCM) 10K type strain sequencing project: providing services to taxonomists for standard genome sequencing and annotation.</title>
        <authorList>
            <consortium name="The Broad Institute Genomics Platform"/>
            <consortium name="The Broad Institute Genome Sequencing Center for Infectious Disease"/>
            <person name="Wu L."/>
            <person name="Ma J."/>
        </authorList>
    </citation>
    <scope>NUCLEOTIDE SEQUENCE [LARGE SCALE GENOMIC DNA]</scope>
    <source>
        <strain evidence="2 3">RDMS1</strain>
    </source>
</reference>
<dbReference type="GO" id="GO:0016301">
    <property type="term" value="F:kinase activity"/>
    <property type="evidence" value="ECO:0007669"/>
    <property type="project" value="UniProtKB-KW"/>
</dbReference>
<evidence type="ECO:0000313" key="3">
    <source>
        <dbReference type="Proteomes" id="UP001596417"/>
    </source>
</evidence>
<dbReference type="InterPro" id="IPR037997">
    <property type="entry name" value="Dgk1-like"/>
</dbReference>
<evidence type="ECO:0000313" key="2">
    <source>
        <dbReference type="EMBL" id="MFC7188479.1"/>
    </source>
</evidence>
<accession>A0ABD5YKG6</accession>
<gene>
    <name evidence="2" type="ORF">ACFQL7_00465</name>
</gene>
<keyword evidence="3" id="KW-1185">Reference proteome</keyword>
<feature type="transmembrane region" description="Helical" evidence="1">
    <location>
        <begin position="9"/>
        <end position="28"/>
    </location>
</feature>
<organism evidence="2 3">
    <name type="scientific">Halocatena marina</name>
    <dbReference type="NCBI Taxonomy" id="2934937"/>
    <lineage>
        <taxon>Archaea</taxon>
        <taxon>Methanobacteriati</taxon>
        <taxon>Methanobacteriota</taxon>
        <taxon>Stenosarchaea group</taxon>
        <taxon>Halobacteria</taxon>
        <taxon>Halobacteriales</taxon>
        <taxon>Natronomonadaceae</taxon>
        <taxon>Halocatena</taxon>
    </lineage>
</organism>
<feature type="transmembrane region" description="Helical" evidence="1">
    <location>
        <begin position="40"/>
        <end position="59"/>
    </location>
</feature>
<keyword evidence="1" id="KW-0472">Membrane</keyword>
<protein>
    <submittedName>
        <fullName evidence="2">Dolichol kinase</fullName>
    </submittedName>
</protein>
<feature type="transmembrane region" description="Helical" evidence="1">
    <location>
        <begin position="170"/>
        <end position="190"/>
    </location>
</feature>
<name>A0ABD5YKG6_9EURY</name>
<proteinExistence type="predicted"/>
<comment type="caution">
    <text evidence="2">The sequence shown here is derived from an EMBL/GenBank/DDBJ whole genome shotgun (WGS) entry which is preliminary data.</text>
</comment>
<keyword evidence="2" id="KW-0808">Transferase</keyword>
<dbReference type="RefSeq" id="WP_264555412.1">
    <property type="nucleotide sequence ID" value="NZ_CP109979.1"/>
</dbReference>
<keyword evidence="2" id="KW-0418">Kinase</keyword>
<feature type="transmembrane region" description="Helical" evidence="1">
    <location>
        <begin position="71"/>
        <end position="88"/>
    </location>
</feature>
<dbReference type="AlphaFoldDB" id="A0ABD5YKG6"/>
<feature type="transmembrane region" description="Helical" evidence="1">
    <location>
        <begin position="122"/>
        <end position="150"/>
    </location>
</feature>
<sequence length="194" mass="20764">MQPEVERRLVHASGVSLPLAYVIGLFTWDQVRMCFVLGTLLTLTLEALRLSGLIEWSIFETLTREYERDHLAGYALYMFSSTVVALIFHPSVALPALLMLMIADPVVGLLSSSEPATVKPAYILFSMFGICTLIALPFVDIIPAVCGAIAATAADGAKPIIAGYVIDDNLTIPMVAALAIAGSHHLLVSLPPIG</sequence>
<dbReference type="Proteomes" id="UP001596417">
    <property type="component" value="Unassembled WGS sequence"/>
</dbReference>
<keyword evidence="1" id="KW-0812">Transmembrane</keyword>
<dbReference type="PANTHER" id="PTHR31303:SF1">
    <property type="entry name" value="CTP-DEPENDENT DIACYLGLYCEROL KINASE 1"/>
    <property type="match status" value="1"/>
</dbReference>